<accession>A0A7C9PG83</accession>
<evidence type="ECO:0000256" key="1">
    <source>
        <dbReference type="SAM" id="MobiDB-lite"/>
    </source>
</evidence>
<sequence length="91" mass="9849">MSAHPPALRLLQTPPRRTATAPAPQRPPAGPMAPVPLSPAVQEAARQRAQTLRQAAVDDFWRGADALLDRGLCRMGRSARRLAAALRRRAP</sequence>
<protein>
    <submittedName>
        <fullName evidence="2">Uncharacterized protein</fullName>
    </submittedName>
</protein>
<feature type="compositionally biased region" description="Low complexity" evidence="1">
    <location>
        <begin position="13"/>
        <end position="23"/>
    </location>
</feature>
<evidence type="ECO:0000313" key="2">
    <source>
        <dbReference type="EMBL" id="NDY90194.1"/>
    </source>
</evidence>
<comment type="caution">
    <text evidence="2">The sequence shown here is derived from an EMBL/GenBank/DDBJ whole genome shotgun (WGS) entry which is preliminary data.</text>
</comment>
<dbReference type="RefSeq" id="WP_163456037.1">
    <property type="nucleotide sequence ID" value="NZ_JAAGOH010000002.1"/>
</dbReference>
<proteinExistence type="predicted"/>
<gene>
    <name evidence="2" type="ORF">G3A44_03190</name>
</gene>
<reference evidence="2 3" key="1">
    <citation type="submission" date="2020-02" db="EMBL/GenBank/DDBJ databases">
        <title>Ideonella bacterium strain TBM-1.</title>
        <authorList>
            <person name="Chen W.-M."/>
        </authorList>
    </citation>
    <scope>NUCLEOTIDE SEQUENCE [LARGE SCALE GENOMIC DNA]</scope>
    <source>
        <strain evidence="2 3">TBM-1</strain>
    </source>
</reference>
<dbReference type="Proteomes" id="UP000484255">
    <property type="component" value="Unassembled WGS sequence"/>
</dbReference>
<name>A0A7C9PG83_9BURK</name>
<evidence type="ECO:0000313" key="3">
    <source>
        <dbReference type="Proteomes" id="UP000484255"/>
    </source>
</evidence>
<keyword evidence="3" id="KW-1185">Reference proteome</keyword>
<feature type="compositionally biased region" description="Pro residues" evidence="1">
    <location>
        <begin position="24"/>
        <end position="37"/>
    </location>
</feature>
<feature type="region of interest" description="Disordered" evidence="1">
    <location>
        <begin position="1"/>
        <end position="47"/>
    </location>
</feature>
<dbReference type="EMBL" id="JAAGOH010000002">
    <property type="protein sequence ID" value="NDY90194.1"/>
    <property type="molecule type" value="Genomic_DNA"/>
</dbReference>
<organism evidence="2 3">
    <name type="scientific">Ideonella livida</name>
    <dbReference type="NCBI Taxonomy" id="2707176"/>
    <lineage>
        <taxon>Bacteria</taxon>
        <taxon>Pseudomonadati</taxon>
        <taxon>Pseudomonadota</taxon>
        <taxon>Betaproteobacteria</taxon>
        <taxon>Burkholderiales</taxon>
        <taxon>Sphaerotilaceae</taxon>
        <taxon>Ideonella</taxon>
    </lineage>
</organism>
<dbReference type="AlphaFoldDB" id="A0A7C9PG83"/>